<name>A0A1A8XA89_PLAOA</name>
<evidence type="ECO:0000313" key="3">
    <source>
        <dbReference type="Proteomes" id="UP000078546"/>
    </source>
</evidence>
<proteinExistence type="predicted"/>
<accession>A0A1A8XA89</accession>
<keyword evidence="1" id="KW-0812">Transmembrane</keyword>
<dbReference type="InterPro" id="IPR008780">
    <property type="entry name" value="Plasmodium_Vir"/>
</dbReference>
<evidence type="ECO:0000313" key="2">
    <source>
        <dbReference type="EMBL" id="SBT01531.1"/>
    </source>
</evidence>
<dbReference type="AlphaFoldDB" id="A0A1A8XA89"/>
<gene>
    <name evidence="2" type="ORF">POVCU1_067550</name>
</gene>
<dbReference type="Pfam" id="PF05795">
    <property type="entry name" value="Plasmodium_Vir"/>
    <property type="match status" value="1"/>
</dbReference>
<reference evidence="3" key="1">
    <citation type="submission" date="2016-05" db="EMBL/GenBank/DDBJ databases">
        <authorList>
            <person name="Naeem Raeece"/>
        </authorList>
    </citation>
    <scope>NUCLEOTIDE SEQUENCE [LARGE SCALE GENOMIC DNA]</scope>
</reference>
<dbReference type="EMBL" id="FLQV01002556">
    <property type="protein sequence ID" value="SBT01531.1"/>
    <property type="molecule type" value="Genomic_DNA"/>
</dbReference>
<keyword evidence="1" id="KW-1133">Transmembrane helix</keyword>
<keyword evidence="1" id="KW-0472">Membrane</keyword>
<protein>
    <submittedName>
        <fullName evidence="2">PIR Superfamily Protein</fullName>
    </submittedName>
</protein>
<organism evidence="2 3">
    <name type="scientific">Plasmodium ovale curtisi</name>
    <dbReference type="NCBI Taxonomy" id="864141"/>
    <lineage>
        <taxon>Eukaryota</taxon>
        <taxon>Sar</taxon>
        <taxon>Alveolata</taxon>
        <taxon>Apicomplexa</taxon>
        <taxon>Aconoidasida</taxon>
        <taxon>Haemosporida</taxon>
        <taxon>Plasmodiidae</taxon>
        <taxon>Plasmodium</taxon>
        <taxon>Plasmodium (Plasmodium)</taxon>
    </lineage>
</organism>
<sequence>MSETTNTCSLDKLADEDKEFKKTALFNLYSKFRNACIYNNDDTYDHCSVDNKYNTVDLRVKLFFQQVLSNLIRIGTKQDVYFPNITYEKRKVCTYLKYWFYDEIISKHFKEDQINKIFQILDEEKQKYINANCEFSKMNLVEIKMIKTLYDYFAFYERYSGKHAEITDKISNSKYCKNIKYANFFYTEIDRICDQTNSKSYCNEYKKYIKEYITFDEKSSISCIGEVEDSEHPNHDDYASLGFRKPIWSDHSLGSPQDQEVHGDSMHSPDARGNIIPATVSIFSVSIFSILFLLYKFTPFRSNLYRPIEVFKKIWKKKKKENDELVLQENEGNQLNSDYTGYNIVYNTLAN</sequence>
<feature type="transmembrane region" description="Helical" evidence="1">
    <location>
        <begin position="275"/>
        <end position="295"/>
    </location>
</feature>
<dbReference type="Proteomes" id="UP000078546">
    <property type="component" value="Unassembled WGS sequence"/>
</dbReference>
<evidence type="ECO:0000256" key="1">
    <source>
        <dbReference type="SAM" id="Phobius"/>
    </source>
</evidence>